<evidence type="ECO:0000256" key="4">
    <source>
        <dbReference type="SAM" id="Phobius"/>
    </source>
</evidence>
<accession>A0A9P5Z114</accession>
<evidence type="ECO:0000256" key="2">
    <source>
        <dbReference type="ARBA" id="ARBA00023253"/>
    </source>
</evidence>
<dbReference type="Proteomes" id="UP000807469">
    <property type="component" value="Unassembled WGS sequence"/>
</dbReference>
<dbReference type="AlphaFoldDB" id="A0A9P5Z114"/>
<keyword evidence="2" id="KW-0294">Fucose metabolism</keyword>
<dbReference type="EMBL" id="MU155212">
    <property type="protein sequence ID" value="KAF9479457.1"/>
    <property type="molecule type" value="Genomic_DNA"/>
</dbReference>
<evidence type="ECO:0000313" key="6">
    <source>
        <dbReference type="Proteomes" id="UP000807469"/>
    </source>
</evidence>
<feature type="transmembrane region" description="Helical" evidence="4">
    <location>
        <begin position="12"/>
        <end position="33"/>
    </location>
</feature>
<reference evidence="5" key="1">
    <citation type="submission" date="2020-11" db="EMBL/GenBank/DDBJ databases">
        <authorList>
            <consortium name="DOE Joint Genome Institute"/>
            <person name="Ahrendt S."/>
            <person name="Riley R."/>
            <person name="Andreopoulos W."/>
            <person name="Labutti K."/>
            <person name="Pangilinan J."/>
            <person name="Ruiz-Duenas F.J."/>
            <person name="Barrasa J.M."/>
            <person name="Sanchez-Garcia M."/>
            <person name="Camarero S."/>
            <person name="Miyauchi S."/>
            <person name="Serrano A."/>
            <person name="Linde D."/>
            <person name="Babiker R."/>
            <person name="Drula E."/>
            <person name="Ayuso-Fernandez I."/>
            <person name="Pacheco R."/>
            <person name="Padilla G."/>
            <person name="Ferreira P."/>
            <person name="Barriuso J."/>
            <person name="Kellner H."/>
            <person name="Castanera R."/>
            <person name="Alfaro M."/>
            <person name="Ramirez L."/>
            <person name="Pisabarro A.G."/>
            <person name="Kuo A."/>
            <person name="Tritt A."/>
            <person name="Lipzen A."/>
            <person name="He G."/>
            <person name="Yan M."/>
            <person name="Ng V."/>
            <person name="Cullen D."/>
            <person name="Martin F."/>
            <person name="Rosso M.-N."/>
            <person name="Henrissat B."/>
            <person name="Hibbett D."/>
            <person name="Martinez A.T."/>
            <person name="Grigoriev I.V."/>
        </authorList>
    </citation>
    <scope>NUCLEOTIDE SEQUENCE</scope>
    <source>
        <strain evidence="5">CIRM-BRFM 674</strain>
    </source>
</reference>
<dbReference type="Pfam" id="PF10250">
    <property type="entry name" value="O-FucT"/>
    <property type="match status" value="1"/>
</dbReference>
<dbReference type="Gene3D" id="3.40.50.11350">
    <property type="match status" value="1"/>
</dbReference>
<name>A0A9P5Z114_9AGAR</name>
<keyword evidence="4" id="KW-1133">Transmembrane helix</keyword>
<evidence type="ECO:0008006" key="7">
    <source>
        <dbReference type="Google" id="ProtNLM"/>
    </source>
</evidence>
<comment type="caution">
    <text evidence="5">The sequence shown here is derived from an EMBL/GenBank/DDBJ whole genome shotgun (WGS) entry which is preliminary data.</text>
</comment>
<organism evidence="5 6">
    <name type="scientific">Pholiota conissans</name>
    <dbReference type="NCBI Taxonomy" id="109636"/>
    <lineage>
        <taxon>Eukaryota</taxon>
        <taxon>Fungi</taxon>
        <taxon>Dikarya</taxon>
        <taxon>Basidiomycota</taxon>
        <taxon>Agaricomycotina</taxon>
        <taxon>Agaricomycetes</taxon>
        <taxon>Agaricomycetidae</taxon>
        <taxon>Agaricales</taxon>
        <taxon>Agaricineae</taxon>
        <taxon>Strophariaceae</taxon>
        <taxon>Pholiota</taxon>
    </lineage>
</organism>
<dbReference type="GO" id="GO:0006004">
    <property type="term" value="P:fucose metabolic process"/>
    <property type="evidence" value="ECO:0007669"/>
    <property type="project" value="UniProtKB-KW"/>
</dbReference>
<keyword evidence="6" id="KW-1185">Reference proteome</keyword>
<evidence type="ECO:0000313" key="5">
    <source>
        <dbReference type="EMBL" id="KAF9479457.1"/>
    </source>
</evidence>
<keyword evidence="4" id="KW-0812">Transmembrane</keyword>
<keyword evidence="3" id="KW-0119">Carbohydrate metabolism</keyword>
<evidence type="ECO:0000256" key="1">
    <source>
        <dbReference type="ARBA" id="ARBA00022679"/>
    </source>
</evidence>
<dbReference type="OrthoDB" id="423313at2759"/>
<keyword evidence="4" id="KW-0472">Membrane</keyword>
<dbReference type="GO" id="GO:0016740">
    <property type="term" value="F:transferase activity"/>
    <property type="evidence" value="ECO:0007669"/>
    <property type="project" value="UniProtKB-KW"/>
</dbReference>
<proteinExistence type="predicted"/>
<dbReference type="CDD" id="cd11296">
    <property type="entry name" value="O-FucT_like"/>
    <property type="match status" value="1"/>
</dbReference>
<protein>
    <recommendedName>
        <fullName evidence="7">O-fucosyltransferase family protein</fullName>
    </recommendedName>
</protein>
<gene>
    <name evidence="5" type="ORF">BDN70DRAFT_993424</name>
</gene>
<evidence type="ECO:0000256" key="3">
    <source>
        <dbReference type="ARBA" id="ARBA00023277"/>
    </source>
</evidence>
<keyword evidence="1" id="KW-0808">Transferase</keyword>
<sequence length="471" mass="52791">MAMGAHGLSRRTVLMMRVVLLMIVVFAGIGYLVPDVHHSLKSLTIVPSLSRLCPTPPSPPHPPTNQRPAVVNGLPTKRFRDNLRNDTYYITGWASAGFTNAFMNFANMIYLGKLSDRVPIVPPFAPAAHISKSAGIVPFGDIFDLDLLRKELNMDILEWRDVKDLPSRYSTDPYATAEVDEIGCWTTTKESSNWPAPATNTVQHIGLDISYTKIPNFARMPDYEPFVMFPELAALVYPRDPYIDPTKTKALTKTSKGESLTPDTHLACFDSLYYVASGVRAYEWERSWSPGWNMVGKNLHFTQTMENLAHSYMVKAFGLTGNDDIPKFIAIHIRHGDFHGQCKPHSHTEVQDGNDCFPPLSSYGHRVDEIKEELLAKHNLSISSVIVMSDETSDAFWNDVIAQGWVFVNHTAEATVEKYGEWYAPLLDTIIQSHAMGFVGTKSSTFSLVGERRVQDWHGGVYRDVSIRDGH</sequence>
<dbReference type="InterPro" id="IPR019378">
    <property type="entry name" value="GDP-Fuc_O-FucTrfase"/>
</dbReference>